<protein>
    <submittedName>
        <fullName evidence="1">Insertion element protein</fullName>
    </submittedName>
</protein>
<comment type="caution">
    <text evidence="1">The sequence shown here is derived from an EMBL/GenBank/DDBJ whole genome shotgun (WGS) entry which is preliminary data.</text>
</comment>
<accession>A0ABV6DME5</accession>
<reference evidence="1 2" key="1">
    <citation type="submission" date="2024-09" db="EMBL/GenBank/DDBJ databases">
        <authorList>
            <person name="Sun Q."/>
            <person name="Mori K."/>
        </authorList>
    </citation>
    <scope>NUCLEOTIDE SEQUENCE [LARGE SCALE GENOMIC DNA]</scope>
    <source>
        <strain evidence="1 2">CCM 7759</strain>
    </source>
</reference>
<gene>
    <name evidence="1" type="ORF">ACFFK0_15325</name>
</gene>
<dbReference type="RefSeq" id="WP_377471139.1">
    <property type="nucleotide sequence ID" value="NZ_JBHLWN010000063.1"/>
</dbReference>
<proteinExistence type="predicted"/>
<evidence type="ECO:0000313" key="1">
    <source>
        <dbReference type="EMBL" id="MFC0213802.1"/>
    </source>
</evidence>
<keyword evidence="2" id="KW-1185">Reference proteome</keyword>
<organism evidence="1 2">
    <name type="scientific">Paenibacillus chartarius</name>
    <dbReference type="NCBI Taxonomy" id="747481"/>
    <lineage>
        <taxon>Bacteria</taxon>
        <taxon>Bacillati</taxon>
        <taxon>Bacillota</taxon>
        <taxon>Bacilli</taxon>
        <taxon>Bacillales</taxon>
        <taxon>Paenibacillaceae</taxon>
        <taxon>Paenibacillus</taxon>
    </lineage>
</organism>
<sequence>MAKLKRLATTEDNIVTVERPITDSEIHSRRSGDYFLLTPLKFANKYRDVLFRPVNVHWNDKIYQIQMNTCTDPFCKWFGLPQQRFETVKNKPSRYKLIGSLKHGSQSIVCNPDPIRTGVGMTWDSTTQPLSNWSIAEEIARLAAVDSVQDWEPEYQFHREACSNASLTPFVSPKDFYKQGKSSSNSQKWQCKACKKITNVLPSQRESFGYHQKRNDVLLSLALCLLNRTPVKRTCEILQIGSETYYSKLEWLYKRCLEFLERHETKAFAKKKFDVMWLNTDKMIYYLNNVRKRGQGNLRYDDLEDRHFATHIVVTSDVHSRYVFRSDVAYDWNIGMDDIENDTKLYKEDHLNEFARKNARLRFSFAPQPPTDNDTQTQYEYREELNEFNRRKKYIDGLHVNSTYTTIAHLWWIKQMVQADEWRFVTDEDYSIMTALYRVFAKEIRLFAAHHFLCKIDRRKSRRDAFMESQKAREQLVAWGRSNGYFKDSASKLAYLKLTELFKTHTFHQMVSVVGKNYPKWAKTPIEHPLPTADQGIRYVDCTTDLSAYEPKDIANMILQVNDKAVNAFLQQIRRRISILERPLVTARGEGKSYIYANFNPKYAQYAQTILRTFYNFCMPFKSYDGTKATPAQRIGITDHQFTIKDIIYFR</sequence>
<name>A0ABV6DME5_9BACL</name>
<evidence type="ECO:0000313" key="2">
    <source>
        <dbReference type="Proteomes" id="UP001589776"/>
    </source>
</evidence>
<dbReference type="Proteomes" id="UP001589776">
    <property type="component" value="Unassembled WGS sequence"/>
</dbReference>
<dbReference type="EMBL" id="JBHLWN010000063">
    <property type="protein sequence ID" value="MFC0213802.1"/>
    <property type="molecule type" value="Genomic_DNA"/>
</dbReference>